<evidence type="ECO:0000256" key="2">
    <source>
        <dbReference type="ARBA" id="ARBA00011738"/>
    </source>
</evidence>
<keyword evidence="3 4" id="KW-0964">Secreted</keyword>
<dbReference type="Gene3D" id="2.40.480.10">
    <property type="entry name" value="Allene oxide cyclase-like"/>
    <property type="match status" value="1"/>
</dbReference>
<dbReference type="InterPro" id="IPR004265">
    <property type="entry name" value="Dirigent"/>
</dbReference>
<dbReference type="InterPro" id="IPR044859">
    <property type="entry name" value="Allene_oxi_cyc_Dirigent"/>
</dbReference>
<evidence type="ECO:0000313" key="6">
    <source>
        <dbReference type="Proteomes" id="UP001237642"/>
    </source>
</evidence>
<dbReference type="AlphaFoldDB" id="A0AAD8N4W9"/>
<reference evidence="5" key="2">
    <citation type="submission" date="2023-05" db="EMBL/GenBank/DDBJ databases">
        <authorList>
            <person name="Schelkunov M.I."/>
        </authorList>
    </citation>
    <scope>NUCLEOTIDE SEQUENCE</scope>
    <source>
        <strain evidence="5">Hsosn_3</strain>
        <tissue evidence="5">Leaf</tissue>
    </source>
</reference>
<evidence type="ECO:0000313" key="5">
    <source>
        <dbReference type="EMBL" id="KAK1394893.1"/>
    </source>
</evidence>
<evidence type="ECO:0000256" key="3">
    <source>
        <dbReference type="ARBA" id="ARBA00022525"/>
    </source>
</evidence>
<dbReference type="GO" id="GO:0048046">
    <property type="term" value="C:apoplast"/>
    <property type="evidence" value="ECO:0007669"/>
    <property type="project" value="UniProtKB-SubCell"/>
</dbReference>
<dbReference type="Proteomes" id="UP001237642">
    <property type="component" value="Unassembled WGS sequence"/>
</dbReference>
<comment type="caution">
    <text evidence="5">The sequence shown here is derived from an EMBL/GenBank/DDBJ whole genome shotgun (WGS) entry which is preliminary data.</text>
</comment>
<keyword evidence="4" id="KW-0052">Apoplast</keyword>
<feature type="signal peptide" evidence="4">
    <location>
        <begin position="1"/>
        <end position="23"/>
    </location>
</feature>
<comment type="function">
    <text evidence="4">Dirigent proteins impart stereoselectivity on the phenoxy radical-coupling reaction, yielding optically active lignans from two molecules of coniferyl alcohol in the biosynthesis of lignans, flavonolignans, and alkaloids and thus plays a central role in plant secondary metabolism.</text>
</comment>
<comment type="subcellular location">
    <subcellularLocation>
        <location evidence="4">Secreted</location>
        <location evidence="4">Extracellular space</location>
        <location evidence="4">Apoplast</location>
    </subcellularLocation>
</comment>
<keyword evidence="4" id="KW-0732">Signal</keyword>
<reference evidence="5" key="1">
    <citation type="submission" date="2023-02" db="EMBL/GenBank/DDBJ databases">
        <title>Genome of toxic invasive species Heracleum sosnowskyi carries increased number of genes despite the absence of recent whole-genome duplications.</title>
        <authorList>
            <person name="Schelkunov M."/>
            <person name="Shtratnikova V."/>
            <person name="Makarenko M."/>
            <person name="Klepikova A."/>
            <person name="Omelchenko D."/>
            <person name="Novikova G."/>
            <person name="Obukhova E."/>
            <person name="Bogdanov V."/>
            <person name="Penin A."/>
            <person name="Logacheva M."/>
        </authorList>
    </citation>
    <scope>NUCLEOTIDE SEQUENCE</scope>
    <source>
        <strain evidence="5">Hsosn_3</strain>
        <tissue evidence="5">Leaf</tissue>
    </source>
</reference>
<protein>
    <recommendedName>
        <fullName evidence="4">Dirigent protein</fullName>
    </recommendedName>
</protein>
<keyword evidence="6" id="KW-1185">Reference proteome</keyword>
<dbReference type="Pfam" id="PF03018">
    <property type="entry name" value="Dirigent"/>
    <property type="match status" value="1"/>
</dbReference>
<dbReference type="EMBL" id="JAUIZM010000003">
    <property type="protein sequence ID" value="KAK1394893.1"/>
    <property type="molecule type" value="Genomic_DNA"/>
</dbReference>
<evidence type="ECO:0000256" key="1">
    <source>
        <dbReference type="ARBA" id="ARBA00010746"/>
    </source>
</evidence>
<organism evidence="5 6">
    <name type="scientific">Heracleum sosnowskyi</name>
    <dbReference type="NCBI Taxonomy" id="360622"/>
    <lineage>
        <taxon>Eukaryota</taxon>
        <taxon>Viridiplantae</taxon>
        <taxon>Streptophyta</taxon>
        <taxon>Embryophyta</taxon>
        <taxon>Tracheophyta</taxon>
        <taxon>Spermatophyta</taxon>
        <taxon>Magnoliopsida</taxon>
        <taxon>eudicotyledons</taxon>
        <taxon>Gunneridae</taxon>
        <taxon>Pentapetalae</taxon>
        <taxon>asterids</taxon>
        <taxon>campanulids</taxon>
        <taxon>Apiales</taxon>
        <taxon>Apiaceae</taxon>
        <taxon>Apioideae</taxon>
        <taxon>apioid superclade</taxon>
        <taxon>Tordylieae</taxon>
        <taxon>Tordyliinae</taxon>
        <taxon>Heracleum</taxon>
    </lineage>
</organism>
<proteinExistence type="inferred from homology"/>
<evidence type="ECO:0000256" key="4">
    <source>
        <dbReference type="RuleBase" id="RU363099"/>
    </source>
</evidence>
<comment type="subunit">
    <text evidence="2 4">Homodimer.</text>
</comment>
<gene>
    <name evidence="5" type="ORF">POM88_013949</name>
</gene>
<dbReference type="GO" id="GO:0009699">
    <property type="term" value="P:phenylpropanoid biosynthetic process"/>
    <property type="evidence" value="ECO:0007669"/>
    <property type="project" value="UniProtKB-ARBA"/>
</dbReference>
<dbReference type="PANTHER" id="PTHR21495">
    <property type="entry name" value="NUCLEOPORIN-RELATED"/>
    <property type="match status" value="1"/>
</dbReference>
<name>A0AAD8N4W9_9APIA</name>
<sequence>MKKLSIVILLCLALLNILCLVHGSLQDDPKQVELWFKNLAFTKRKMTKLHFYFHDNAQAEPITAVQVGHSNNTFHSPSLFGLVMMVDAPITIGPKPTSKLVGRAQGFYGFSDQQERGLLMTLNLVFTEGKYNGSTLSILGRNPVMHAHREMSIVGGSGVFRLSQGIATATTYYYDGMNAVVEFNVVVLHY</sequence>
<feature type="chain" id="PRO_5041783259" description="Dirigent protein" evidence="4">
    <location>
        <begin position="24"/>
        <end position="190"/>
    </location>
</feature>
<accession>A0AAD8N4W9</accession>
<comment type="similarity">
    <text evidence="1 4">Belongs to the plant dirigent protein family.</text>
</comment>